<dbReference type="Pfam" id="PF13499">
    <property type="entry name" value="EF-hand_7"/>
    <property type="match status" value="1"/>
</dbReference>
<comment type="caution">
    <text evidence="6">The sequence shown here is derived from an EMBL/GenBank/DDBJ whole genome shotgun (WGS) entry which is preliminary data.</text>
</comment>
<evidence type="ECO:0000256" key="4">
    <source>
        <dbReference type="SAM" id="SignalP"/>
    </source>
</evidence>
<evidence type="ECO:0000313" key="7">
    <source>
        <dbReference type="Proteomes" id="UP000275012"/>
    </source>
</evidence>
<feature type="compositionally biased region" description="Basic and acidic residues" evidence="3">
    <location>
        <begin position="162"/>
        <end position="177"/>
    </location>
</feature>
<feature type="chain" id="PRO_5018226516" description="EF-hand domain-containing protein" evidence="4">
    <location>
        <begin position="24"/>
        <end position="185"/>
    </location>
</feature>
<dbReference type="CDD" id="cd00051">
    <property type="entry name" value="EFh"/>
    <property type="match status" value="1"/>
</dbReference>
<evidence type="ECO:0000256" key="3">
    <source>
        <dbReference type="SAM" id="MobiDB-lite"/>
    </source>
</evidence>
<dbReference type="PANTHER" id="PTHR10827:SF98">
    <property type="entry name" value="45 KDA CALCIUM-BINDING PROTEIN"/>
    <property type="match status" value="1"/>
</dbReference>
<evidence type="ECO:0000313" key="6">
    <source>
        <dbReference type="EMBL" id="RMH94545.1"/>
    </source>
</evidence>
<keyword evidence="4" id="KW-0732">Signal</keyword>
<reference evidence="6 7" key="1">
    <citation type="submission" date="2018-10" db="EMBL/GenBank/DDBJ databases">
        <title>Proposal of Lysobacter pythonis sp. nov. isolated from royal pythons (Python regius).</title>
        <authorList>
            <person name="Hans-Juergen B."/>
            <person name="Huptas C."/>
            <person name="Sandra B."/>
            <person name="Igor L."/>
            <person name="Joachim S."/>
            <person name="Siegfried S."/>
            <person name="Mareike W."/>
            <person name="Peter K."/>
        </authorList>
    </citation>
    <scope>NUCLEOTIDE SEQUENCE [LARGE SCALE GENOMIC DNA]</scope>
    <source>
        <strain evidence="6 7">4284/11</strain>
    </source>
</reference>
<keyword evidence="7" id="KW-1185">Reference proteome</keyword>
<feature type="signal peptide" evidence="4">
    <location>
        <begin position="1"/>
        <end position="23"/>
    </location>
</feature>
<dbReference type="InterPro" id="IPR011992">
    <property type="entry name" value="EF-hand-dom_pair"/>
</dbReference>
<dbReference type="OrthoDB" id="6089795at2"/>
<dbReference type="RefSeq" id="WP_122100542.1">
    <property type="nucleotide sequence ID" value="NZ_RFLY01000002.1"/>
</dbReference>
<dbReference type="Pfam" id="PF13202">
    <property type="entry name" value="EF-hand_5"/>
    <property type="match status" value="2"/>
</dbReference>
<feature type="compositionally biased region" description="Basic and acidic residues" evidence="3">
    <location>
        <begin position="87"/>
        <end position="105"/>
    </location>
</feature>
<gene>
    <name evidence="6" type="ORF">EBB59_02420</name>
</gene>
<dbReference type="Proteomes" id="UP000275012">
    <property type="component" value="Unassembled WGS sequence"/>
</dbReference>
<dbReference type="PANTHER" id="PTHR10827">
    <property type="entry name" value="RETICULOCALBIN"/>
    <property type="match status" value="1"/>
</dbReference>
<feature type="region of interest" description="Disordered" evidence="3">
    <location>
        <begin position="149"/>
        <end position="185"/>
    </location>
</feature>
<name>A0A3M2I2I2_9GAMM</name>
<dbReference type="EMBL" id="RFLY01000002">
    <property type="protein sequence ID" value="RMH94545.1"/>
    <property type="molecule type" value="Genomic_DNA"/>
</dbReference>
<dbReference type="InterPro" id="IPR002048">
    <property type="entry name" value="EF_hand_dom"/>
</dbReference>
<dbReference type="SUPFAM" id="SSF47473">
    <property type="entry name" value="EF-hand"/>
    <property type="match status" value="1"/>
</dbReference>
<evidence type="ECO:0000256" key="1">
    <source>
        <dbReference type="ARBA" id="ARBA00022723"/>
    </source>
</evidence>
<keyword evidence="1" id="KW-0479">Metal-binding</keyword>
<dbReference type="InterPro" id="IPR018247">
    <property type="entry name" value="EF_Hand_1_Ca_BS"/>
</dbReference>
<evidence type="ECO:0000259" key="5">
    <source>
        <dbReference type="PROSITE" id="PS50222"/>
    </source>
</evidence>
<protein>
    <recommendedName>
        <fullName evidence="5">EF-hand domain-containing protein</fullName>
    </recommendedName>
</protein>
<dbReference type="PROSITE" id="PS50222">
    <property type="entry name" value="EF_HAND_2"/>
    <property type="match status" value="1"/>
</dbReference>
<dbReference type="GO" id="GO:0005509">
    <property type="term" value="F:calcium ion binding"/>
    <property type="evidence" value="ECO:0007669"/>
    <property type="project" value="InterPro"/>
</dbReference>
<dbReference type="PROSITE" id="PS00018">
    <property type="entry name" value="EF_HAND_1"/>
    <property type="match status" value="1"/>
</dbReference>
<dbReference type="Gene3D" id="1.10.238.10">
    <property type="entry name" value="EF-hand"/>
    <property type="match status" value="3"/>
</dbReference>
<feature type="region of interest" description="Disordered" evidence="3">
    <location>
        <begin position="76"/>
        <end position="105"/>
    </location>
</feature>
<proteinExistence type="predicted"/>
<feature type="domain" description="EF-hand" evidence="5">
    <location>
        <begin position="139"/>
        <end position="174"/>
    </location>
</feature>
<organism evidence="6 7">
    <name type="scientific">Solilutibacter pythonis</name>
    <dbReference type="NCBI Taxonomy" id="2483112"/>
    <lineage>
        <taxon>Bacteria</taxon>
        <taxon>Pseudomonadati</taxon>
        <taxon>Pseudomonadota</taxon>
        <taxon>Gammaproteobacteria</taxon>
        <taxon>Lysobacterales</taxon>
        <taxon>Lysobacteraceae</taxon>
        <taxon>Solilutibacter</taxon>
    </lineage>
</organism>
<evidence type="ECO:0000256" key="2">
    <source>
        <dbReference type="ARBA" id="ARBA00022737"/>
    </source>
</evidence>
<accession>A0A3M2I2I2</accession>
<sequence>MRSSRFTLPVVAVLAVVCGIASAAPRQTGGQAASKADADGDGFISRAEAARHPRLAERFDWLDTDKDGKLSADERRAAHATHGRGHGGKDRHGRHGLDKDGDGRINRVEASAKPALAARFDRLDVNKDGFLDRADREARMKARRDDWFKAADSNGDGQLSRAEFDAMHARKVAEHPQRTGHSPRH</sequence>
<dbReference type="AlphaFoldDB" id="A0A3M2I2I2"/>
<keyword evidence="2" id="KW-0677">Repeat</keyword>